<dbReference type="SUPFAM" id="SSF52540">
    <property type="entry name" value="P-loop containing nucleoside triphosphate hydrolases"/>
    <property type="match status" value="1"/>
</dbReference>
<evidence type="ECO:0000313" key="1">
    <source>
        <dbReference type="EMBL" id="GAG73833.1"/>
    </source>
</evidence>
<sequence>MVILDEINNLIDYGLLKVEDVVDLIKNKPKEISIVLTGRNAHHKLADIADTVTEMKEIKHAFSKGIKARKGIEY</sequence>
<reference evidence="1" key="1">
    <citation type="journal article" date="2014" name="Front. Microbiol.">
        <title>High frequency of phylogenetically diverse reductive dehalogenase-homologous genes in deep subseafloor sedimentary metagenomes.</title>
        <authorList>
            <person name="Kawai M."/>
            <person name="Futagami T."/>
            <person name="Toyoda A."/>
            <person name="Takaki Y."/>
            <person name="Nishi S."/>
            <person name="Hori S."/>
            <person name="Arai W."/>
            <person name="Tsubouchi T."/>
            <person name="Morono Y."/>
            <person name="Uchiyama I."/>
            <person name="Ito T."/>
            <person name="Fujiyama A."/>
            <person name="Inagaki F."/>
            <person name="Takami H."/>
        </authorList>
    </citation>
    <scope>NUCLEOTIDE SEQUENCE</scope>
    <source>
        <strain evidence="1">Expedition CK06-06</strain>
    </source>
</reference>
<dbReference type="GO" id="GO:0005524">
    <property type="term" value="F:ATP binding"/>
    <property type="evidence" value="ECO:0007669"/>
    <property type="project" value="InterPro"/>
</dbReference>
<proteinExistence type="predicted"/>
<accession>X1ANB8</accession>
<comment type="caution">
    <text evidence="1">The sequence shown here is derived from an EMBL/GenBank/DDBJ whole genome shotgun (WGS) entry which is preliminary data.</text>
</comment>
<protein>
    <recommendedName>
        <fullName evidence="2">Cob(I)alamin adenosyltransferase N-terminal domain-containing protein</fullName>
    </recommendedName>
</protein>
<dbReference type="InterPro" id="IPR003724">
    <property type="entry name" value="CblAdoTrfase_CobA"/>
</dbReference>
<dbReference type="PANTHER" id="PTHR46638:SF1">
    <property type="entry name" value="CORRINOID ADENOSYLTRANSFERASE"/>
    <property type="match status" value="1"/>
</dbReference>
<dbReference type="GO" id="GO:0008817">
    <property type="term" value="F:corrinoid adenosyltransferase activity"/>
    <property type="evidence" value="ECO:0007669"/>
    <property type="project" value="InterPro"/>
</dbReference>
<dbReference type="PANTHER" id="PTHR46638">
    <property type="entry name" value="CORRINOID ADENOSYLTRANSFERASE"/>
    <property type="match status" value="1"/>
</dbReference>
<dbReference type="AlphaFoldDB" id="X1ANB8"/>
<dbReference type="InterPro" id="IPR027417">
    <property type="entry name" value="P-loop_NTPase"/>
</dbReference>
<dbReference type="GO" id="GO:0009236">
    <property type="term" value="P:cobalamin biosynthetic process"/>
    <property type="evidence" value="ECO:0007669"/>
    <property type="project" value="InterPro"/>
</dbReference>
<dbReference type="EMBL" id="BART01001896">
    <property type="protein sequence ID" value="GAG73833.1"/>
    <property type="molecule type" value="Genomic_DNA"/>
</dbReference>
<evidence type="ECO:0008006" key="2">
    <source>
        <dbReference type="Google" id="ProtNLM"/>
    </source>
</evidence>
<gene>
    <name evidence="1" type="ORF">S01H4_06237</name>
</gene>
<dbReference type="Pfam" id="PF02572">
    <property type="entry name" value="CobA_CobO_BtuR"/>
    <property type="match status" value="1"/>
</dbReference>
<organism evidence="1">
    <name type="scientific">marine sediment metagenome</name>
    <dbReference type="NCBI Taxonomy" id="412755"/>
    <lineage>
        <taxon>unclassified sequences</taxon>
        <taxon>metagenomes</taxon>
        <taxon>ecological metagenomes</taxon>
    </lineage>
</organism>
<dbReference type="Gene3D" id="3.40.50.300">
    <property type="entry name" value="P-loop containing nucleotide triphosphate hydrolases"/>
    <property type="match status" value="1"/>
</dbReference>
<name>X1ANB8_9ZZZZ</name>